<evidence type="ECO:0000256" key="1">
    <source>
        <dbReference type="SAM" id="MobiDB-lite"/>
    </source>
</evidence>
<dbReference type="Proteomes" id="UP000811619">
    <property type="component" value="Unassembled WGS sequence"/>
</dbReference>
<proteinExistence type="predicted"/>
<gene>
    <name evidence="2" type="ORF">E4U42_000188</name>
</gene>
<comment type="caution">
    <text evidence="2">The sequence shown here is derived from an EMBL/GenBank/DDBJ whole genome shotgun (WGS) entry which is preliminary data.</text>
</comment>
<keyword evidence="3" id="KW-1185">Reference proteome</keyword>
<dbReference type="AlphaFoldDB" id="A0A8K0J1Y9"/>
<evidence type="ECO:0000313" key="2">
    <source>
        <dbReference type="EMBL" id="KAG5915007.1"/>
    </source>
</evidence>
<feature type="region of interest" description="Disordered" evidence="1">
    <location>
        <begin position="143"/>
        <end position="203"/>
    </location>
</feature>
<name>A0A8K0J1Y9_9HYPO</name>
<sequence length="203" mass="22297">MSIQSSMHSATNMLVPADRSRNPVEKLAYELLCREYRSRYPRLSGSEKTEFRRVLQRIVVTRSMTSVSRHSFADHLGVIRLPTVAEFELLAILYGVRGCARCHWFAAYAAEHPDALEPRFRGIIVQIDKAALPRVLRNRQRLPDMAMDKVPLDGGPAMRRGSDPERSSTESAPSRQSSAPSSSASSASVPAVPAPAAGDGSHV</sequence>
<feature type="non-terminal residue" evidence="2">
    <location>
        <position position="203"/>
    </location>
</feature>
<feature type="compositionally biased region" description="Low complexity" evidence="1">
    <location>
        <begin position="171"/>
        <end position="197"/>
    </location>
</feature>
<reference evidence="2" key="1">
    <citation type="journal article" date="2020" name="bioRxiv">
        <title>Whole genome comparisons of ergot fungi reveals the divergence and evolution of species within the genus Claviceps are the result of varying mechanisms driving genome evolution and host range expansion.</title>
        <authorList>
            <person name="Wyka S.A."/>
            <person name="Mondo S.J."/>
            <person name="Liu M."/>
            <person name="Dettman J."/>
            <person name="Nalam V."/>
            <person name="Broders K.D."/>
        </authorList>
    </citation>
    <scope>NUCLEOTIDE SEQUENCE</scope>
    <source>
        <strain evidence="2">CCC 489</strain>
    </source>
</reference>
<accession>A0A8K0J1Y9</accession>
<dbReference type="OrthoDB" id="4961011at2759"/>
<organism evidence="2 3">
    <name type="scientific">Claviceps africana</name>
    <dbReference type="NCBI Taxonomy" id="83212"/>
    <lineage>
        <taxon>Eukaryota</taxon>
        <taxon>Fungi</taxon>
        <taxon>Dikarya</taxon>
        <taxon>Ascomycota</taxon>
        <taxon>Pezizomycotina</taxon>
        <taxon>Sordariomycetes</taxon>
        <taxon>Hypocreomycetidae</taxon>
        <taxon>Hypocreales</taxon>
        <taxon>Clavicipitaceae</taxon>
        <taxon>Claviceps</taxon>
    </lineage>
</organism>
<protein>
    <submittedName>
        <fullName evidence="2">Uncharacterized protein</fullName>
    </submittedName>
</protein>
<evidence type="ECO:0000313" key="3">
    <source>
        <dbReference type="Proteomes" id="UP000811619"/>
    </source>
</evidence>
<dbReference type="EMBL" id="SRPY01001038">
    <property type="protein sequence ID" value="KAG5915007.1"/>
    <property type="molecule type" value="Genomic_DNA"/>
</dbReference>